<reference evidence="7 8" key="1">
    <citation type="submission" date="2018-08" db="EMBL/GenBank/DDBJ databases">
        <title>Sequencing the genomes of 1000 actinobacteria strains.</title>
        <authorList>
            <person name="Klenk H.-P."/>
        </authorList>
    </citation>
    <scope>NUCLEOTIDE SEQUENCE [LARGE SCALE GENOMIC DNA]</scope>
    <source>
        <strain evidence="7 8">DSM 22891</strain>
    </source>
</reference>
<dbReference type="AlphaFoldDB" id="A0A3D9V492"/>
<feature type="transmembrane region" description="Helical" evidence="5">
    <location>
        <begin position="144"/>
        <end position="164"/>
    </location>
</feature>
<evidence type="ECO:0000256" key="4">
    <source>
        <dbReference type="ARBA" id="ARBA00023136"/>
    </source>
</evidence>
<dbReference type="Pfam" id="PF04932">
    <property type="entry name" value="Wzy_C"/>
    <property type="match status" value="1"/>
</dbReference>
<feature type="transmembrane region" description="Helical" evidence="5">
    <location>
        <begin position="113"/>
        <end position="132"/>
    </location>
</feature>
<organism evidence="7 8">
    <name type="scientific">Thermasporomyces composti</name>
    <dbReference type="NCBI Taxonomy" id="696763"/>
    <lineage>
        <taxon>Bacteria</taxon>
        <taxon>Bacillati</taxon>
        <taxon>Actinomycetota</taxon>
        <taxon>Actinomycetes</taxon>
        <taxon>Propionibacteriales</taxon>
        <taxon>Nocardioidaceae</taxon>
        <taxon>Thermasporomyces</taxon>
    </lineage>
</organism>
<dbReference type="InterPro" id="IPR051533">
    <property type="entry name" value="WaaL-like"/>
</dbReference>
<feature type="transmembrane region" description="Helical" evidence="5">
    <location>
        <begin position="402"/>
        <end position="420"/>
    </location>
</feature>
<proteinExistence type="predicted"/>
<comment type="subcellular location">
    <subcellularLocation>
        <location evidence="1">Membrane</location>
        <topology evidence="1">Multi-pass membrane protein</topology>
    </subcellularLocation>
</comment>
<feature type="transmembrane region" description="Helical" evidence="5">
    <location>
        <begin position="426"/>
        <end position="446"/>
    </location>
</feature>
<evidence type="ECO:0000256" key="3">
    <source>
        <dbReference type="ARBA" id="ARBA00022989"/>
    </source>
</evidence>
<evidence type="ECO:0000256" key="2">
    <source>
        <dbReference type="ARBA" id="ARBA00022692"/>
    </source>
</evidence>
<keyword evidence="2 5" id="KW-0812">Transmembrane</keyword>
<dbReference type="OrthoDB" id="3812538at2"/>
<protein>
    <submittedName>
        <fullName evidence="7">O-antigen ligase-like membrane protein</fullName>
    </submittedName>
</protein>
<feature type="transmembrane region" description="Helical" evidence="5">
    <location>
        <begin position="369"/>
        <end position="390"/>
    </location>
</feature>
<feature type="transmembrane region" description="Helical" evidence="5">
    <location>
        <begin position="248"/>
        <end position="265"/>
    </location>
</feature>
<dbReference type="PANTHER" id="PTHR37422">
    <property type="entry name" value="TEICHURONIC ACID BIOSYNTHESIS PROTEIN TUAE"/>
    <property type="match status" value="1"/>
</dbReference>
<comment type="caution">
    <text evidence="7">The sequence shown here is derived from an EMBL/GenBank/DDBJ whole genome shotgun (WGS) entry which is preliminary data.</text>
</comment>
<dbReference type="InterPro" id="IPR007016">
    <property type="entry name" value="O-antigen_ligase-rel_domated"/>
</dbReference>
<feature type="transmembrane region" description="Helical" evidence="5">
    <location>
        <begin position="225"/>
        <end position="242"/>
    </location>
</feature>
<dbReference type="GO" id="GO:0016020">
    <property type="term" value="C:membrane"/>
    <property type="evidence" value="ECO:0007669"/>
    <property type="project" value="UniProtKB-SubCell"/>
</dbReference>
<dbReference type="GO" id="GO:0016874">
    <property type="term" value="F:ligase activity"/>
    <property type="evidence" value="ECO:0007669"/>
    <property type="project" value="UniProtKB-KW"/>
</dbReference>
<feature type="transmembrane region" description="Helical" evidence="5">
    <location>
        <begin position="199"/>
        <end position="218"/>
    </location>
</feature>
<evidence type="ECO:0000256" key="1">
    <source>
        <dbReference type="ARBA" id="ARBA00004141"/>
    </source>
</evidence>
<dbReference type="Proteomes" id="UP000256485">
    <property type="component" value="Unassembled WGS sequence"/>
</dbReference>
<dbReference type="EMBL" id="QTUC01000001">
    <property type="protein sequence ID" value="REF36558.1"/>
    <property type="molecule type" value="Genomic_DNA"/>
</dbReference>
<feature type="transmembrane region" description="Helical" evidence="5">
    <location>
        <begin position="80"/>
        <end position="101"/>
    </location>
</feature>
<evidence type="ECO:0000259" key="6">
    <source>
        <dbReference type="Pfam" id="PF04932"/>
    </source>
</evidence>
<evidence type="ECO:0000313" key="7">
    <source>
        <dbReference type="EMBL" id="REF36558.1"/>
    </source>
</evidence>
<keyword evidence="7" id="KW-0436">Ligase</keyword>
<dbReference type="PANTHER" id="PTHR37422:SF13">
    <property type="entry name" value="LIPOPOLYSACCHARIDE BIOSYNTHESIS PROTEIN PA4999-RELATED"/>
    <property type="match status" value="1"/>
</dbReference>
<feature type="domain" description="O-antigen ligase-related" evidence="6">
    <location>
        <begin position="230"/>
        <end position="374"/>
    </location>
</feature>
<keyword evidence="4 5" id="KW-0472">Membrane</keyword>
<sequence>MISLAFGVAAVVAALAVWRWTPTLRRWTPSFGLLVAVLTVVPPHQTVAFGIGADDALFLLGLVVLLPGAVRRGRLDRVPFGRTLVVGVGLVAAGACVSSFVNAETVPETVGMLLRGPARVLLYLVMAVVVLAQTPRDLTRYVVGRALAGVGIFESAFSLVAYVVGFPGGFGLQEASGNTALVGEIPGRVTGTLDLSPNFLGALLVLSIPVTCGIALDATSTRHRIGWLAGVVVQGIALVLTYTRSSLAVTVVACLLLLVLTRRLAGLVDVLRQRRRWALAGGAVAAVGVAALLVWTPLLDRVLHDRTDRLALYTSALRVFADYPLTGVGPGEQATFTAADPERYRATSFGVAGSNAHNTVLLAAAENGVLGLVGALLVNVGLAAVAITVIRRARERAGLARAEPLGIGVAVLAFLIQGMANNLFTVTLTASALVMLVAGCALPWLAEDPRVEEPVTELGPDPLARQM</sequence>
<feature type="transmembrane region" description="Helical" evidence="5">
    <location>
        <begin position="277"/>
        <end position="298"/>
    </location>
</feature>
<keyword evidence="3 5" id="KW-1133">Transmembrane helix</keyword>
<evidence type="ECO:0000313" key="8">
    <source>
        <dbReference type="Proteomes" id="UP000256485"/>
    </source>
</evidence>
<evidence type="ECO:0000256" key="5">
    <source>
        <dbReference type="SAM" id="Phobius"/>
    </source>
</evidence>
<dbReference type="RefSeq" id="WP_115850179.1">
    <property type="nucleotide sequence ID" value="NZ_QTUC01000001.1"/>
</dbReference>
<name>A0A3D9V492_THECX</name>
<gene>
    <name evidence="7" type="ORF">DFJ64_1971</name>
</gene>
<keyword evidence="8" id="KW-1185">Reference proteome</keyword>
<feature type="transmembrane region" description="Helical" evidence="5">
    <location>
        <begin position="47"/>
        <end position="68"/>
    </location>
</feature>
<accession>A0A3D9V492</accession>